<dbReference type="AlphaFoldDB" id="A0A084INB7"/>
<dbReference type="EMBL" id="APNK01000006">
    <property type="protein sequence ID" value="KEZ78201.1"/>
    <property type="molecule type" value="Genomic_DNA"/>
</dbReference>
<feature type="compositionally biased region" description="Polar residues" evidence="1">
    <location>
        <begin position="78"/>
        <end position="90"/>
    </location>
</feature>
<keyword evidence="2 5" id="KW-0812">Transmembrane</keyword>
<dbReference type="eggNOG" id="COG1787">
    <property type="taxonomic scope" value="Bacteria"/>
</dbReference>
<comment type="caution">
    <text evidence="5">The sequence shown here is derived from an EMBL/GenBank/DDBJ whole genome shotgun (WGS) entry which is preliminary data.</text>
</comment>
<dbReference type="Pfam" id="PF04471">
    <property type="entry name" value="Mrr_cat"/>
    <property type="match status" value="1"/>
</dbReference>
<keyword evidence="2" id="KW-1133">Transmembrane helix</keyword>
<gene>
    <name evidence="5" type="ORF">C41B8_06437</name>
</gene>
<dbReference type="InterPro" id="IPR052906">
    <property type="entry name" value="Type_IV_Methyl-Rstrct_Enzyme"/>
</dbReference>
<dbReference type="Proteomes" id="UP000028302">
    <property type="component" value="Unassembled WGS sequence"/>
</dbReference>
<keyword evidence="2" id="KW-0472">Membrane</keyword>
<dbReference type="GO" id="GO:0003677">
    <property type="term" value="F:DNA binding"/>
    <property type="evidence" value="ECO:0007669"/>
    <property type="project" value="InterPro"/>
</dbReference>
<dbReference type="Pfam" id="PF01396">
    <property type="entry name" value="Zn_ribbon_Top1"/>
    <property type="match status" value="1"/>
</dbReference>
<keyword evidence="6" id="KW-1185">Reference proteome</keyword>
<feature type="domain" description="DNA topoisomerase type IA zn finger" evidence="3">
    <location>
        <begin position="224"/>
        <end position="257"/>
    </location>
</feature>
<dbReference type="InterPro" id="IPR013498">
    <property type="entry name" value="Topo_IA_Znf"/>
</dbReference>
<feature type="transmembrane region" description="Helical" evidence="2">
    <location>
        <begin position="12"/>
        <end position="30"/>
    </location>
</feature>
<dbReference type="PANTHER" id="PTHR30015:SF7">
    <property type="entry name" value="TYPE IV METHYL-DIRECTED RESTRICTION ENZYME ECOKMRR"/>
    <property type="match status" value="1"/>
</dbReference>
<dbReference type="STRING" id="1304275.C41B8_06437"/>
<evidence type="ECO:0000256" key="2">
    <source>
        <dbReference type="SAM" id="Phobius"/>
    </source>
</evidence>
<evidence type="ECO:0000259" key="3">
    <source>
        <dbReference type="Pfam" id="PF01396"/>
    </source>
</evidence>
<evidence type="ECO:0000313" key="5">
    <source>
        <dbReference type="EMBL" id="KEZ78201.1"/>
    </source>
</evidence>
<dbReference type="GO" id="GO:0015666">
    <property type="term" value="F:restriction endodeoxyribonuclease activity"/>
    <property type="evidence" value="ECO:0007669"/>
    <property type="project" value="TreeGrafter"/>
</dbReference>
<dbReference type="SUPFAM" id="SSF52980">
    <property type="entry name" value="Restriction endonuclease-like"/>
    <property type="match status" value="1"/>
</dbReference>
<dbReference type="GO" id="GO:0009307">
    <property type="term" value="P:DNA restriction-modification system"/>
    <property type="evidence" value="ECO:0007669"/>
    <property type="project" value="InterPro"/>
</dbReference>
<evidence type="ECO:0000256" key="1">
    <source>
        <dbReference type="SAM" id="MobiDB-lite"/>
    </source>
</evidence>
<dbReference type="GO" id="GO:0006265">
    <property type="term" value="P:DNA topological change"/>
    <property type="evidence" value="ECO:0007669"/>
    <property type="project" value="InterPro"/>
</dbReference>
<reference evidence="5 6" key="1">
    <citation type="submission" date="2013-03" db="EMBL/GenBank/DDBJ databases">
        <title>Salinisphaera hydrothermalis C41B8 Genome Sequencing.</title>
        <authorList>
            <person name="Li C."/>
            <person name="Lai Q."/>
            <person name="Shao Z."/>
        </authorList>
    </citation>
    <scope>NUCLEOTIDE SEQUENCE [LARGE SCALE GENOMIC DNA]</scope>
    <source>
        <strain evidence="5 6">C41B8</strain>
    </source>
</reference>
<protein>
    <submittedName>
        <fullName evidence="5">Putative transmembrane protein</fullName>
    </submittedName>
</protein>
<evidence type="ECO:0000259" key="4">
    <source>
        <dbReference type="Pfam" id="PF04471"/>
    </source>
</evidence>
<dbReference type="Gene3D" id="3.30.65.10">
    <property type="entry name" value="Bacterial Topoisomerase I, domain 1"/>
    <property type="match status" value="1"/>
</dbReference>
<dbReference type="PANTHER" id="PTHR30015">
    <property type="entry name" value="MRR RESTRICTION SYSTEM PROTEIN"/>
    <property type="match status" value="1"/>
</dbReference>
<evidence type="ECO:0000313" key="6">
    <source>
        <dbReference type="Proteomes" id="UP000028302"/>
    </source>
</evidence>
<name>A0A084INB7_SALHC</name>
<dbReference type="InterPro" id="IPR007560">
    <property type="entry name" value="Restrct_endonuc_IV_Mrr"/>
</dbReference>
<dbReference type="InterPro" id="IPR011335">
    <property type="entry name" value="Restrct_endonuc-II-like"/>
</dbReference>
<organism evidence="5 6">
    <name type="scientific">Salinisphaera hydrothermalis (strain C41B8)</name>
    <dbReference type="NCBI Taxonomy" id="1304275"/>
    <lineage>
        <taxon>Bacteria</taxon>
        <taxon>Pseudomonadati</taxon>
        <taxon>Pseudomonadota</taxon>
        <taxon>Gammaproteobacteria</taxon>
        <taxon>Salinisphaerales</taxon>
        <taxon>Salinisphaeraceae</taxon>
        <taxon>Salinisphaera</taxon>
    </lineage>
</organism>
<feature type="domain" description="Restriction endonuclease type IV Mrr" evidence="4">
    <location>
        <begin position="97"/>
        <end position="203"/>
    </location>
</feature>
<dbReference type="Gene3D" id="3.40.1350.10">
    <property type="match status" value="1"/>
</dbReference>
<dbReference type="InterPro" id="IPR011856">
    <property type="entry name" value="tRNA_endonuc-like_dom_sf"/>
</dbReference>
<proteinExistence type="predicted"/>
<dbReference type="GO" id="GO:0003916">
    <property type="term" value="F:DNA topoisomerase activity"/>
    <property type="evidence" value="ECO:0007669"/>
    <property type="project" value="InterPro"/>
</dbReference>
<dbReference type="SUPFAM" id="SSF57783">
    <property type="entry name" value="Zinc beta-ribbon"/>
    <property type="match status" value="1"/>
</dbReference>
<dbReference type="GO" id="GO:0005694">
    <property type="term" value="C:chromosome"/>
    <property type="evidence" value="ECO:0007669"/>
    <property type="project" value="InterPro"/>
</dbReference>
<feature type="region of interest" description="Disordered" evidence="1">
    <location>
        <begin position="40"/>
        <end position="90"/>
    </location>
</feature>
<accession>A0A084INB7</accession>
<sequence length="264" mass="28494">MAEPLRGGALAGLAWLFLGVCCFGSLMSFVRQRFSLRSATSKKPAASRSPRRARKASPSAGRREAPWVAANEPPQTPRAATSNPSNEPAPVTQENIANLSWFQFEQLIAAGFRRKGFSAELTAEGADEGIDIVLRERNNVLLVQCKHWAGQSVGVNIARELFGVMHAKSARKAILATSGRLTPEARRFCDENSIYCIDADSVLSFVDPAAMPAQHEIAANRRDLCPLCGATMVARTGRQSGRAFRGCSRYPACKGKRFAGAANA</sequence>